<dbReference type="Proteomes" id="UP000790709">
    <property type="component" value="Unassembled WGS sequence"/>
</dbReference>
<proteinExistence type="predicted"/>
<gene>
    <name evidence="1" type="ORF">BV22DRAFT_1050246</name>
</gene>
<reference evidence="1" key="1">
    <citation type="journal article" date="2021" name="New Phytol.">
        <title>Evolutionary innovations through gain and loss of genes in the ectomycorrhizal Boletales.</title>
        <authorList>
            <person name="Wu G."/>
            <person name="Miyauchi S."/>
            <person name="Morin E."/>
            <person name="Kuo A."/>
            <person name="Drula E."/>
            <person name="Varga T."/>
            <person name="Kohler A."/>
            <person name="Feng B."/>
            <person name="Cao Y."/>
            <person name="Lipzen A."/>
            <person name="Daum C."/>
            <person name="Hundley H."/>
            <person name="Pangilinan J."/>
            <person name="Johnson J."/>
            <person name="Barry K."/>
            <person name="LaButti K."/>
            <person name="Ng V."/>
            <person name="Ahrendt S."/>
            <person name="Min B."/>
            <person name="Choi I.G."/>
            <person name="Park H."/>
            <person name="Plett J.M."/>
            <person name="Magnuson J."/>
            <person name="Spatafora J.W."/>
            <person name="Nagy L.G."/>
            <person name="Henrissat B."/>
            <person name="Grigoriev I.V."/>
            <person name="Yang Z.L."/>
            <person name="Xu J."/>
            <person name="Martin F.M."/>
        </authorList>
    </citation>
    <scope>NUCLEOTIDE SEQUENCE</scope>
    <source>
        <strain evidence="1">KUC20120723A-06</strain>
    </source>
</reference>
<sequence length="162" mass="18487">MSVLTTRNVTYPLHKVHSAYYVGALRSSGRITIHSEITSAQGEEWPLFLYTYFPDVACSRKHYFCFFEAGFLLKTLVAYYNLELQREDPKRAPYLIIGLDDGERTFLNLSSEDIMFVAYAVDELAAGVEMVSEATETSAKVPRVPQTVGYKMNPDLENYLKY</sequence>
<name>A0ACB8B484_9AGAM</name>
<evidence type="ECO:0000313" key="2">
    <source>
        <dbReference type="Proteomes" id="UP000790709"/>
    </source>
</evidence>
<evidence type="ECO:0000313" key="1">
    <source>
        <dbReference type="EMBL" id="KAH7920565.1"/>
    </source>
</evidence>
<organism evidence="1 2">
    <name type="scientific">Leucogyrophana mollusca</name>
    <dbReference type="NCBI Taxonomy" id="85980"/>
    <lineage>
        <taxon>Eukaryota</taxon>
        <taxon>Fungi</taxon>
        <taxon>Dikarya</taxon>
        <taxon>Basidiomycota</taxon>
        <taxon>Agaricomycotina</taxon>
        <taxon>Agaricomycetes</taxon>
        <taxon>Agaricomycetidae</taxon>
        <taxon>Boletales</taxon>
        <taxon>Boletales incertae sedis</taxon>
        <taxon>Leucogyrophana</taxon>
    </lineage>
</organism>
<protein>
    <submittedName>
        <fullName evidence="1">Uncharacterized protein</fullName>
    </submittedName>
</protein>
<accession>A0ACB8B484</accession>
<dbReference type="EMBL" id="MU266571">
    <property type="protein sequence ID" value="KAH7920565.1"/>
    <property type="molecule type" value="Genomic_DNA"/>
</dbReference>
<comment type="caution">
    <text evidence="1">The sequence shown here is derived from an EMBL/GenBank/DDBJ whole genome shotgun (WGS) entry which is preliminary data.</text>
</comment>
<keyword evidence="2" id="KW-1185">Reference proteome</keyword>